<keyword evidence="1" id="KW-0812">Transmembrane</keyword>
<name>A0A7K4BZJ9_9ARCH</name>
<sequence length="531" mass="59468">MYSGNDDYSPVSDYYGQDQQPKSFRESLKETVENIGGSAGSYAGEAGSAGKEMAKKYLPIAIIIIILLVIILGVMWILGQNATLTYTIKALDGEPIDTARIMIFYADDPNKTPLPYNGKDTSKHTFTLNYGTYTLRVIGDNEHKPYTEERLVIDSESKDRTIELVRNIDAKIKKIDFDSERIFSGQEKTGIITIENEKDEELIGEIITDSKLVTITMDKSFKTPKGERQLPFNIKAKEVTSETEDEITFRIKGTKISNKIKLKIYPTINSKKDLTINGIKNPYVNETLEAGNTKALIIPITIKNNNKKIPLENLKITITPESGYEEHLNWFEFSDTGSDKSTITIEKISPTTEERITLAISVPIENEIGDEFKGTLKMESPSMDVPITYSTIFKVKTKKIAEITFTPASVTVQCTDYVCNSVNNLNIGSIKNTGKQKIESIKLKLADGPVEGIMVDPLCPIWLTLTKTEIPEIDISASELVYANLTPHSDFEDKTSILCVLQWEFTDPTNNTQVNKQKEILIKIANRISNK</sequence>
<protein>
    <submittedName>
        <fullName evidence="2">Uncharacterized protein</fullName>
    </submittedName>
</protein>
<accession>A0A7K4BZJ9</accession>
<gene>
    <name evidence="2" type="ORF">GX950_01655</name>
</gene>
<comment type="caution">
    <text evidence="2">The sequence shown here is derived from an EMBL/GenBank/DDBJ whole genome shotgun (WGS) entry which is preliminary data.</text>
</comment>
<feature type="transmembrane region" description="Helical" evidence="1">
    <location>
        <begin position="57"/>
        <end position="78"/>
    </location>
</feature>
<dbReference type="AlphaFoldDB" id="A0A7K4BZJ9"/>
<evidence type="ECO:0000313" key="3">
    <source>
        <dbReference type="Proteomes" id="UP000526302"/>
    </source>
</evidence>
<proteinExistence type="predicted"/>
<evidence type="ECO:0000313" key="2">
    <source>
        <dbReference type="EMBL" id="NMA44499.1"/>
    </source>
</evidence>
<keyword evidence="1" id="KW-0472">Membrane</keyword>
<organism evidence="2 3">
    <name type="scientific">Candidatus Iainarchaeum sp</name>
    <dbReference type="NCBI Taxonomy" id="3101447"/>
    <lineage>
        <taxon>Archaea</taxon>
        <taxon>Candidatus Iainarchaeota</taxon>
        <taxon>Candidatus Iainarchaeia</taxon>
        <taxon>Candidatus Iainarchaeales</taxon>
        <taxon>Candidatus Iainarchaeaceae</taxon>
        <taxon>Candidatus Iainarchaeum</taxon>
    </lineage>
</organism>
<dbReference type="Proteomes" id="UP000526302">
    <property type="component" value="Unassembled WGS sequence"/>
</dbReference>
<keyword evidence="1" id="KW-1133">Transmembrane helix</keyword>
<reference evidence="2 3" key="1">
    <citation type="journal article" date="2020" name="Biotechnol. Biofuels">
        <title>New insights from the biogas microbiome by comprehensive genome-resolved metagenomics of nearly 1600 species originating from multiple anaerobic digesters.</title>
        <authorList>
            <person name="Campanaro S."/>
            <person name="Treu L."/>
            <person name="Rodriguez-R L.M."/>
            <person name="Kovalovszki A."/>
            <person name="Ziels R.M."/>
            <person name="Maus I."/>
            <person name="Zhu X."/>
            <person name="Kougias P.G."/>
            <person name="Basile A."/>
            <person name="Luo G."/>
            <person name="Schluter A."/>
            <person name="Konstantinidis K.T."/>
            <person name="Angelidaki I."/>
        </authorList>
    </citation>
    <scope>NUCLEOTIDE SEQUENCE [LARGE SCALE GENOMIC DNA]</scope>
    <source>
        <strain evidence="2">AS22ysBPME_79</strain>
    </source>
</reference>
<evidence type="ECO:0000256" key="1">
    <source>
        <dbReference type="SAM" id="Phobius"/>
    </source>
</evidence>
<dbReference type="EMBL" id="JAAZKV010000012">
    <property type="protein sequence ID" value="NMA44499.1"/>
    <property type="molecule type" value="Genomic_DNA"/>
</dbReference>